<feature type="transmembrane region" description="Helical" evidence="1">
    <location>
        <begin position="12"/>
        <end position="34"/>
    </location>
</feature>
<dbReference type="Proteomes" id="UP000582646">
    <property type="component" value="Unassembled WGS sequence"/>
</dbReference>
<feature type="transmembrane region" description="Helical" evidence="1">
    <location>
        <begin position="194"/>
        <end position="215"/>
    </location>
</feature>
<reference evidence="2 3" key="1">
    <citation type="submission" date="2020-04" db="EMBL/GenBank/DDBJ databases">
        <title>MicrobeNet Type strains.</title>
        <authorList>
            <person name="Nicholson A.C."/>
        </authorList>
    </citation>
    <scope>NUCLEOTIDE SEQUENCE [LARGE SCALE GENOMIC DNA]</scope>
    <source>
        <strain evidence="2 3">DSM 44113</strain>
    </source>
</reference>
<keyword evidence="1" id="KW-0812">Transmembrane</keyword>
<evidence type="ECO:0000256" key="1">
    <source>
        <dbReference type="SAM" id="Phobius"/>
    </source>
</evidence>
<feature type="transmembrane region" description="Helical" evidence="1">
    <location>
        <begin position="110"/>
        <end position="130"/>
    </location>
</feature>
<keyword evidence="1" id="KW-0472">Membrane</keyword>
<feature type="transmembrane region" description="Helical" evidence="1">
    <location>
        <begin position="40"/>
        <end position="62"/>
    </location>
</feature>
<protein>
    <submittedName>
        <fullName evidence="2">DUF1345 domain-containing protein</fullName>
    </submittedName>
</protein>
<keyword evidence="3" id="KW-1185">Reference proteome</keyword>
<dbReference type="EMBL" id="JAAXOQ010000007">
    <property type="protein sequence ID" value="NKY18114.1"/>
    <property type="molecule type" value="Genomic_DNA"/>
</dbReference>
<gene>
    <name evidence="2" type="ORF">HF999_07010</name>
</gene>
<organism evidence="2 3">
    <name type="scientific">Tsukamurella spumae</name>
    <dbReference type="NCBI Taxonomy" id="44753"/>
    <lineage>
        <taxon>Bacteria</taxon>
        <taxon>Bacillati</taxon>
        <taxon>Actinomycetota</taxon>
        <taxon>Actinomycetes</taxon>
        <taxon>Mycobacteriales</taxon>
        <taxon>Tsukamurellaceae</taxon>
        <taxon>Tsukamurella</taxon>
    </lineage>
</organism>
<keyword evidence="1" id="KW-1133">Transmembrane helix</keyword>
<evidence type="ECO:0000313" key="3">
    <source>
        <dbReference type="Proteomes" id="UP000582646"/>
    </source>
</evidence>
<evidence type="ECO:0000313" key="2">
    <source>
        <dbReference type="EMBL" id="NKY18114.1"/>
    </source>
</evidence>
<accession>A0A846WYT6</accession>
<proteinExistence type="predicted"/>
<dbReference type="Pfam" id="PF07077">
    <property type="entry name" value="DUF1345"/>
    <property type="match status" value="1"/>
</dbReference>
<name>A0A846WYT6_9ACTN</name>
<feature type="transmembrane region" description="Helical" evidence="1">
    <location>
        <begin position="83"/>
        <end position="104"/>
    </location>
</feature>
<dbReference type="InterPro" id="IPR009781">
    <property type="entry name" value="DUF1345"/>
</dbReference>
<comment type="caution">
    <text evidence="2">The sequence shown here is derived from an EMBL/GenBank/DDBJ whole genome shotgun (WGS) entry which is preliminary data.</text>
</comment>
<dbReference type="AlphaFoldDB" id="A0A846WYT6"/>
<sequence>MTRRAPGPLLSVSARAVIALVVGAIAAVIAGALLDGTLGVLVGIGAAAAVFVVTGWAVLWPLDAEATRATVQRENFRPRIAEIAVAVIALSGLAAIVALLVAGKSANKDAGAAAALLAAFAVWAALHLTYATQYAAEYYGDPGDRPGGIDWNADIAPTYRDFFYFSYNLGMTYQVSDTSVSSQTIRSLVLRQCLLSYVFGTLILATAINLVVGIVSG</sequence>
<dbReference type="RefSeq" id="WP_168545185.1">
    <property type="nucleotide sequence ID" value="NZ_BAAAKS010000004.1"/>
</dbReference>